<evidence type="ECO:0000313" key="1">
    <source>
        <dbReference type="EMBL" id="GAA0395370.1"/>
    </source>
</evidence>
<proteinExistence type="predicted"/>
<organism evidence="1 2">
    <name type="scientific">Streptomyces luteireticuli</name>
    <dbReference type="NCBI Taxonomy" id="173858"/>
    <lineage>
        <taxon>Bacteria</taxon>
        <taxon>Bacillati</taxon>
        <taxon>Actinomycetota</taxon>
        <taxon>Actinomycetes</taxon>
        <taxon>Kitasatosporales</taxon>
        <taxon>Streptomycetaceae</taxon>
        <taxon>Streptomyces</taxon>
    </lineage>
</organism>
<dbReference type="EMBL" id="BAAABX010000015">
    <property type="protein sequence ID" value="GAA0395370.1"/>
    <property type="molecule type" value="Genomic_DNA"/>
</dbReference>
<evidence type="ECO:0000313" key="2">
    <source>
        <dbReference type="Proteomes" id="UP001500879"/>
    </source>
</evidence>
<sequence>MVDLIRGSGGEAVADTSDISVPEGAKSPLSCALDEFGKAGIGCDVAMGTTMTAGSPGKRGAEVHCVRAQMSGK</sequence>
<gene>
    <name evidence="1" type="ORF">GCM10010357_15480</name>
</gene>
<accession>A0ABN0YH54</accession>
<keyword evidence="2" id="KW-1185">Reference proteome</keyword>
<reference evidence="1 2" key="1">
    <citation type="journal article" date="2019" name="Int. J. Syst. Evol. Microbiol.">
        <title>The Global Catalogue of Microorganisms (GCM) 10K type strain sequencing project: providing services to taxonomists for standard genome sequencing and annotation.</title>
        <authorList>
            <consortium name="The Broad Institute Genomics Platform"/>
            <consortium name="The Broad Institute Genome Sequencing Center for Infectious Disease"/>
            <person name="Wu L."/>
            <person name="Ma J."/>
        </authorList>
    </citation>
    <scope>NUCLEOTIDE SEQUENCE [LARGE SCALE GENOMIC DNA]</scope>
    <source>
        <strain evidence="1 2">JCM 4788</strain>
    </source>
</reference>
<dbReference type="Proteomes" id="UP001500879">
    <property type="component" value="Unassembled WGS sequence"/>
</dbReference>
<name>A0ABN0YH54_9ACTN</name>
<comment type="caution">
    <text evidence="1">The sequence shown here is derived from an EMBL/GenBank/DDBJ whole genome shotgun (WGS) entry which is preliminary data.</text>
</comment>
<protein>
    <submittedName>
        <fullName evidence="1">Uncharacterized protein</fullName>
    </submittedName>
</protein>